<feature type="transmembrane region" description="Helical" evidence="1">
    <location>
        <begin position="125"/>
        <end position="150"/>
    </location>
</feature>
<gene>
    <name evidence="2" type="ORF">FYJ63_07780</name>
</gene>
<comment type="caution">
    <text evidence="2">The sequence shown here is derived from an EMBL/GenBank/DDBJ whole genome shotgun (WGS) entry which is preliminary data.</text>
</comment>
<dbReference type="Proteomes" id="UP000442535">
    <property type="component" value="Unassembled WGS sequence"/>
</dbReference>
<evidence type="ECO:0000256" key="1">
    <source>
        <dbReference type="SAM" id="Phobius"/>
    </source>
</evidence>
<sequence length="409" mass="45115">MSQNNNAQGETSGSKNEAPVTIFGDGDSSVAIVEFQGQLREQLVESLNRNLVLTGKYASDAKAISPQTMESALVAGTGAGLSALSAMVAPTLYVATANPATLMHFGGGLGSAVMGSGGIVAQAPFIPVAATLPAVLPVLAMQTLTTAVILKQFSRLDKKIDLVKKKVEEVISRTEATHVGELISAAKIVDEVYRQYEISGEFSRDMLIRAALAEHDVNRLYERYRLLVEGRDDGNFRDENDIQQANFDVHSAMLSSFLRLRLGFLRMCIDMQENPRTVKESVENIKQTLRSDRDFWEMMLSRSEKIRESMTELEKKLGDMHVVEKIMPGFNGDHAEKEKKLKLLKDAYVSTLQSEKNLAQGFTSLIDSAKKTLQVLDRPELESKNAPKLLYWKDETGAHSITTNELDIS</sequence>
<accession>A0A7K0K3R9</accession>
<organism evidence="2 3">
    <name type="scientific">Mobiluncus porci</name>
    <dbReference type="NCBI Taxonomy" id="2652278"/>
    <lineage>
        <taxon>Bacteria</taxon>
        <taxon>Bacillati</taxon>
        <taxon>Actinomycetota</taxon>
        <taxon>Actinomycetes</taxon>
        <taxon>Actinomycetales</taxon>
        <taxon>Actinomycetaceae</taxon>
        <taxon>Mobiluncus</taxon>
    </lineage>
</organism>
<evidence type="ECO:0000313" key="2">
    <source>
        <dbReference type="EMBL" id="MST50133.1"/>
    </source>
</evidence>
<dbReference type="EMBL" id="VUMY01000013">
    <property type="protein sequence ID" value="MST50133.1"/>
    <property type="molecule type" value="Genomic_DNA"/>
</dbReference>
<keyword evidence="1" id="KW-0812">Transmembrane</keyword>
<keyword evidence="3" id="KW-1185">Reference proteome</keyword>
<keyword evidence="1" id="KW-0472">Membrane</keyword>
<protein>
    <submittedName>
        <fullName evidence="2">Uncharacterized protein</fullName>
    </submittedName>
</protein>
<name>A0A7K0K3R9_9ACTO</name>
<keyword evidence="1" id="KW-1133">Transmembrane helix</keyword>
<dbReference type="AlphaFoldDB" id="A0A7K0K3R9"/>
<dbReference type="RefSeq" id="WP_154545478.1">
    <property type="nucleotide sequence ID" value="NZ_VUMY01000013.1"/>
</dbReference>
<proteinExistence type="predicted"/>
<evidence type="ECO:0000313" key="3">
    <source>
        <dbReference type="Proteomes" id="UP000442535"/>
    </source>
</evidence>
<reference evidence="2 3" key="1">
    <citation type="submission" date="2019-08" db="EMBL/GenBank/DDBJ databases">
        <title>In-depth cultivation of the pig gut microbiome towards novel bacterial diversity and tailored functional studies.</title>
        <authorList>
            <person name="Wylensek D."/>
            <person name="Hitch T.C.A."/>
            <person name="Clavel T."/>
        </authorList>
    </citation>
    <scope>NUCLEOTIDE SEQUENCE [LARGE SCALE GENOMIC DNA]</scope>
    <source>
        <strain evidence="2 3">RF-GAM-744-WT-7</strain>
    </source>
</reference>
<feature type="transmembrane region" description="Helical" evidence="1">
    <location>
        <begin position="72"/>
        <end position="95"/>
    </location>
</feature>